<evidence type="ECO:0000313" key="2">
    <source>
        <dbReference type="EMBL" id="ORX61156.1"/>
    </source>
</evidence>
<accession>A0A1Y1VP37</accession>
<reference evidence="2 3" key="2">
    <citation type="submission" date="2016-08" db="EMBL/GenBank/DDBJ databases">
        <title>Pervasive Adenine N6-methylation of Active Genes in Fungi.</title>
        <authorList>
            <consortium name="DOE Joint Genome Institute"/>
            <person name="Mondo S.J."/>
            <person name="Dannebaum R.O."/>
            <person name="Kuo R.C."/>
            <person name="Labutti K."/>
            <person name="Haridas S."/>
            <person name="Kuo A."/>
            <person name="Salamov A."/>
            <person name="Ahrendt S.R."/>
            <person name="Lipzen A."/>
            <person name="Sullivan W."/>
            <person name="Andreopoulos W.B."/>
            <person name="Clum A."/>
            <person name="Lindquist E."/>
            <person name="Daum C."/>
            <person name="Ramamoorthy G.K."/>
            <person name="Gryganskyi A."/>
            <person name="Culley D."/>
            <person name="Magnuson J.K."/>
            <person name="James T.Y."/>
            <person name="O'Malley M.A."/>
            <person name="Stajich J.E."/>
            <person name="Spatafora J.W."/>
            <person name="Visel A."/>
            <person name="Grigoriev I.V."/>
        </authorList>
    </citation>
    <scope>NUCLEOTIDE SEQUENCE [LARGE SCALE GENOMIC DNA]</scope>
    <source>
        <strain evidence="3">finn</strain>
    </source>
</reference>
<comment type="caution">
    <text evidence="2">The sequence shown here is derived from an EMBL/GenBank/DDBJ whole genome shotgun (WGS) entry which is preliminary data.</text>
</comment>
<keyword evidence="1" id="KW-0472">Membrane</keyword>
<reference evidence="2 3" key="1">
    <citation type="submission" date="2016-08" db="EMBL/GenBank/DDBJ databases">
        <title>Genomes of anaerobic fungi encode conserved fungal cellulosomes for biomass hydrolysis.</title>
        <authorList>
            <consortium name="DOE Joint Genome Institute"/>
            <person name="Haitjema C.H."/>
            <person name="Gilmore S.P."/>
            <person name="Henske J.K."/>
            <person name="Solomon K.V."/>
            <person name="De Groot R."/>
            <person name="Kuo A."/>
            <person name="Mondo S.J."/>
            <person name="Salamov A.A."/>
            <person name="Labutti K."/>
            <person name="Zhao Z."/>
            <person name="Chiniquy J."/>
            <person name="Barry K."/>
            <person name="Brewer H.M."/>
            <person name="Purvine S.O."/>
            <person name="Wright A.T."/>
            <person name="Boxma B."/>
            <person name="Van Alen T."/>
            <person name="Hackstein J.H."/>
            <person name="Baker S.E."/>
            <person name="Grigoriev I.V."/>
            <person name="O'Malley M.A."/>
        </authorList>
    </citation>
    <scope>NUCLEOTIDE SEQUENCE [LARGE SCALE GENOMIC DNA]</scope>
    <source>
        <strain evidence="3">finn</strain>
    </source>
</reference>
<dbReference type="EMBL" id="MCFH01000001">
    <property type="protein sequence ID" value="ORX61156.1"/>
    <property type="molecule type" value="Genomic_DNA"/>
</dbReference>
<keyword evidence="3" id="KW-1185">Reference proteome</keyword>
<keyword evidence="1" id="KW-1133">Transmembrane helix</keyword>
<sequence>MNYYNYTFTNDQWDDIQSKKKYFIGNDQEAGYWGWVFSKGTNFDCYVEYMAGYYKNSGITVPNNALNTIRTIINAFIKPVNQSFFYWTLLLCIIHKFNFQKPVMKLVLGHYVFRTIGDIIDTIGGGFLSHYFAYDNDGKCIDGLIYTEVYPLKFFMTRQINLFFWYAGEIIGDWYPLLRTKAVARDRNTLKWVYMSCGLFNLSKIAVFFYQWTLDPKKIYRGEKRGVYNKVYVDGFYNGYWIMQCVIIACSLIYDITVYMVLKKQLFDRTNKNEFGFLKKFRSISEYRIVISAVIGVIGLPISLFISIGKYYFFYIKEKTDIDFNFEDLRTTIANVQYFMIFIDQILLLRSKDESTIETYNNSGSNSHNNFSTTSYNNYNNYSTNGNYSFKKSNYDYKKSNLDSKSYFSNLSNLNNSSNTLTSNAQNGMLQYNYTGSAINSNSFGMLKNNKYSEVSDKDWNY</sequence>
<name>A0A1Y1VP37_9FUNG</name>
<dbReference type="OrthoDB" id="10382912at2759"/>
<feature type="transmembrane region" description="Helical" evidence="1">
    <location>
        <begin position="192"/>
        <end position="212"/>
    </location>
</feature>
<gene>
    <name evidence="2" type="ORF">BCR36DRAFT_341482</name>
</gene>
<protein>
    <submittedName>
        <fullName evidence="2">Uncharacterized protein</fullName>
    </submittedName>
</protein>
<feature type="transmembrane region" description="Helical" evidence="1">
    <location>
        <begin position="289"/>
        <end position="313"/>
    </location>
</feature>
<organism evidence="2 3">
    <name type="scientific">Piromyces finnis</name>
    <dbReference type="NCBI Taxonomy" id="1754191"/>
    <lineage>
        <taxon>Eukaryota</taxon>
        <taxon>Fungi</taxon>
        <taxon>Fungi incertae sedis</taxon>
        <taxon>Chytridiomycota</taxon>
        <taxon>Chytridiomycota incertae sedis</taxon>
        <taxon>Neocallimastigomycetes</taxon>
        <taxon>Neocallimastigales</taxon>
        <taxon>Neocallimastigaceae</taxon>
        <taxon>Piromyces</taxon>
    </lineage>
</organism>
<proteinExistence type="predicted"/>
<evidence type="ECO:0000313" key="3">
    <source>
        <dbReference type="Proteomes" id="UP000193719"/>
    </source>
</evidence>
<dbReference type="AlphaFoldDB" id="A0A1Y1VP37"/>
<evidence type="ECO:0000256" key="1">
    <source>
        <dbReference type="SAM" id="Phobius"/>
    </source>
</evidence>
<keyword evidence="1" id="KW-0812">Transmembrane</keyword>
<feature type="transmembrane region" description="Helical" evidence="1">
    <location>
        <begin position="240"/>
        <end position="262"/>
    </location>
</feature>
<dbReference type="Proteomes" id="UP000193719">
    <property type="component" value="Unassembled WGS sequence"/>
</dbReference>